<evidence type="ECO:0000313" key="2">
    <source>
        <dbReference type="Proteomes" id="UP000509241"/>
    </source>
</evidence>
<evidence type="ECO:0000313" key="1">
    <source>
        <dbReference type="EMBL" id="QLG48698.1"/>
    </source>
</evidence>
<dbReference type="RefSeq" id="WP_179260435.1">
    <property type="nucleotide sequence ID" value="NZ_CP058601.1"/>
</dbReference>
<proteinExistence type="predicted"/>
<dbReference type="EMBL" id="CP058601">
    <property type="protein sequence ID" value="QLG48698.1"/>
    <property type="molecule type" value="Genomic_DNA"/>
</dbReference>
<organism evidence="1 2">
    <name type="scientific">Natrinema halophilum</name>
    <dbReference type="NCBI Taxonomy" id="1699371"/>
    <lineage>
        <taxon>Archaea</taxon>
        <taxon>Methanobacteriati</taxon>
        <taxon>Methanobacteriota</taxon>
        <taxon>Stenosarchaea group</taxon>
        <taxon>Halobacteria</taxon>
        <taxon>Halobacteriales</taxon>
        <taxon>Natrialbaceae</taxon>
        <taxon>Natrinema</taxon>
    </lineage>
</organism>
<sequence>MTKPFNRRTFLAGSIALLGGCSTLDSDSDSDSQSTPETTLKSIVLRNRYAGDDVPPEEETIRTRQTGISLFVELDGEVVQWSEHSLNPDEEYIINANWPSTAGVWTVHAREMKPSKSLDHSEWPSVDLGDVVQGDEATSVAVDVIVKETGRIELDATPIT</sequence>
<dbReference type="KEGG" id="haly:HYG82_07485"/>
<accession>A0A7D5KK39</accession>
<name>A0A7D5KK39_9EURY</name>
<keyword evidence="2" id="KW-1185">Reference proteome</keyword>
<gene>
    <name evidence="1" type="ORF">HYG82_07485</name>
</gene>
<dbReference type="GeneID" id="56033122"/>
<dbReference type="Proteomes" id="UP000509241">
    <property type="component" value="Chromosome"/>
</dbReference>
<protein>
    <submittedName>
        <fullName evidence="1">Uncharacterized protein</fullName>
    </submittedName>
</protein>
<reference evidence="1 2" key="1">
    <citation type="submission" date="2020-07" db="EMBL/GenBank/DDBJ databases">
        <authorList>
            <person name="Cui H."/>
        </authorList>
    </citation>
    <scope>NUCLEOTIDE SEQUENCE [LARGE SCALE GENOMIC DNA]</scope>
    <source>
        <strain evidence="1 2">YPL8</strain>
    </source>
</reference>
<dbReference type="PROSITE" id="PS51257">
    <property type="entry name" value="PROKAR_LIPOPROTEIN"/>
    <property type="match status" value="1"/>
</dbReference>
<dbReference type="AlphaFoldDB" id="A0A7D5KK39"/>